<keyword evidence="3" id="KW-1185">Reference proteome</keyword>
<evidence type="ECO:0000313" key="3">
    <source>
        <dbReference type="Proteomes" id="UP001551482"/>
    </source>
</evidence>
<feature type="region of interest" description="Disordered" evidence="1">
    <location>
        <begin position="42"/>
        <end position="65"/>
    </location>
</feature>
<protein>
    <recommendedName>
        <fullName evidence="4">Mycolysin</fullName>
    </recommendedName>
</protein>
<evidence type="ECO:0008006" key="4">
    <source>
        <dbReference type="Google" id="ProtNLM"/>
    </source>
</evidence>
<evidence type="ECO:0000256" key="1">
    <source>
        <dbReference type="SAM" id="MobiDB-lite"/>
    </source>
</evidence>
<proteinExistence type="predicted"/>
<feature type="region of interest" description="Disordered" evidence="1">
    <location>
        <begin position="221"/>
        <end position="268"/>
    </location>
</feature>
<reference evidence="2 3" key="1">
    <citation type="submission" date="2024-06" db="EMBL/GenBank/DDBJ databases">
        <title>The Natural Products Discovery Center: Release of the First 8490 Sequenced Strains for Exploring Actinobacteria Biosynthetic Diversity.</title>
        <authorList>
            <person name="Kalkreuter E."/>
            <person name="Kautsar S.A."/>
            <person name="Yang D."/>
            <person name="Bader C.D."/>
            <person name="Teijaro C.N."/>
            <person name="Fluegel L."/>
            <person name="Davis C.M."/>
            <person name="Simpson J.R."/>
            <person name="Lauterbach L."/>
            <person name="Steele A.D."/>
            <person name="Gui C."/>
            <person name="Meng S."/>
            <person name="Li G."/>
            <person name="Viehrig K."/>
            <person name="Ye F."/>
            <person name="Su P."/>
            <person name="Kiefer A.F."/>
            <person name="Nichols A."/>
            <person name="Cepeda A.J."/>
            <person name="Yan W."/>
            <person name="Fan B."/>
            <person name="Jiang Y."/>
            <person name="Adhikari A."/>
            <person name="Zheng C.-J."/>
            <person name="Schuster L."/>
            <person name="Cowan T.M."/>
            <person name="Smanski M.J."/>
            <person name="Chevrette M.G."/>
            <person name="De Carvalho L.P.S."/>
            <person name="Shen B."/>
        </authorList>
    </citation>
    <scope>NUCLEOTIDE SEQUENCE [LARGE SCALE GENOMIC DNA]</scope>
    <source>
        <strain evidence="2 3">NPDC048946</strain>
    </source>
</reference>
<dbReference type="RefSeq" id="WP_358353431.1">
    <property type="nucleotide sequence ID" value="NZ_JBEZFP010000029.1"/>
</dbReference>
<feature type="region of interest" description="Disordered" evidence="1">
    <location>
        <begin position="123"/>
        <end position="143"/>
    </location>
</feature>
<comment type="caution">
    <text evidence="2">The sequence shown here is derived from an EMBL/GenBank/DDBJ whole genome shotgun (WGS) entry which is preliminary data.</text>
</comment>
<organism evidence="2 3">
    <name type="scientific">Streptodolium elevatio</name>
    <dbReference type="NCBI Taxonomy" id="3157996"/>
    <lineage>
        <taxon>Bacteria</taxon>
        <taxon>Bacillati</taxon>
        <taxon>Actinomycetota</taxon>
        <taxon>Actinomycetes</taxon>
        <taxon>Kitasatosporales</taxon>
        <taxon>Streptomycetaceae</taxon>
        <taxon>Streptodolium</taxon>
    </lineage>
</organism>
<name>A0ABV3DGS2_9ACTN</name>
<evidence type="ECO:0000313" key="2">
    <source>
        <dbReference type="EMBL" id="MEU8134622.1"/>
    </source>
</evidence>
<accession>A0ABV3DGS2</accession>
<sequence>MGHSGSNNHKKPPRRIVRKRILLVTAGAVLISGATGVAAYAKQSPSGKSAGPRPCTLLPNPNTPVESEERTCFSVAASVDRTPAVGETATVRFTVTSQYAAKGVRIEADLPAGLTWAAPPAGLASRTQDDATPVNGGRINRADATGSFKKGEARTYEGKVTASAPGPAEIRIRALKDEARGVSAAEDAVFLTVGAAGSPSALGIVPPAEGEAVDTPAAVEPQPVTPFRQPQEVPDEAKPTPTSDDVQPRTGTAPSDSRSATAAPGAAAAAPQACVTGKWVYVDNKGKTRPVVNASVQAWDSDESNAHDLLGSGVTSSTGTYKVCFANTDGTSAGQDVYVKMFTTNSRWKVQKTGTTDSFVFKTKTVVNVKTGTTANLGTTKPSDASLMRALQAFDVANDVWLWVPGSTCWDSLDTTCRQLVLNWAPGSQEGNFYRGSTNQLFLKGTAPDSRMTVAHEITHALMDDVYEDQLPPIPNCSPHGVSAKSSTGCAWVEGFAEWVPASVYNDPYYRWPSGASMNLETPNKSTPDWDDGDTVEGRIAGALIDISDSTNEGNDIYGEGDPGNIWQTFLKHRSNTFREFWEHRKADGYNTAWTGALKSVYQNTIDYR</sequence>
<dbReference type="Proteomes" id="UP001551482">
    <property type="component" value="Unassembled WGS sequence"/>
</dbReference>
<gene>
    <name evidence="2" type="ORF">AB0C36_14035</name>
</gene>
<feature type="compositionally biased region" description="Polar residues" evidence="1">
    <location>
        <begin position="240"/>
        <end position="259"/>
    </location>
</feature>
<dbReference type="EMBL" id="JBEZFP010000029">
    <property type="protein sequence ID" value="MEU8134622.1"/>
    <property type="molecule type" value="Genomic_DNA"/>
</dbReference>